<keyword evidence="3 5" id="KW-0699">rRNA-binding</keyword>
<comment type="function">
    <text evidence="5">Member of a network of 50S ribosomal subunit biogenesis factors which assembles along the 30S-50S interface, preventing incorrect 23S rRNA structures from forming. Promotes peptidyl transferase center (PTC) maturation.</text>
</comment>
<dbReference type="PANTHER" id="PTHR38101:SF1">
    <property type="entry name" value="UPF0307 PROTEIN YJGA"/>
    <property type="match status" value="1"/>
</dbReference>
<comment type="similarity">
    <text evidence="5">Belongs to the DarP family.</text>
</comment>
<dbReference type="Pfam" id="PF04751">
    <property type="entry name" value="DarP"/>
    <property type="match status" value="1"/>
</dbReference>
<dbReference type="SUPFAM" id="SSF158710">
    <property type="entry name" value="PSPTO4464-like"/>
    <property type="match status" value="1"/>
</dbReference>
<sequence length="179" mass="20526">MPRRFGQDFDSPEDDGPSRSELKRAAQAQQALGEAFCALPNAAIEAAGIDEWLLEAVLEYKRLKNFEARRRQMQRIGKLLRDGDTTPVRSAVDRHHQGKSIDPKIQNLAEQWRNRLLSDDGALAEWTERYPQCNNPAFRGLLRQARREMTHVAETDGKTGRAQRRAYRALFQQIRDALV</sequence>
<keyword evidence="2 5" id="KW-0690">Ribosome biogenesis</keyword>
<evidence type="ECO:0000256" key="1">
    <source>
        <dbReference type="ARBA" id="ARBA00022490"/>
    </source>
</evidence>
<keyword evidence="1 5" id="KW-0963">Cytoplasm</keyword>
<keyword evidence="8" id="KW-1185">Reference proteome</keyword>
<proteinExistence type="inferred from homology"/>
<dbReference type="InterPro" id="IPR006839">
    <property type="entry name" value="DarP"/>
</dbReference>
<dbReference type="Proteomes" id="UP001254608">
    <property type="component" value="Unassembled WGS sequence"/>
</dbReference>
<evidence type="ECO:0000256" key="3">
    <source>
        <dbReference type="ARBA" id="ARBA00022730"/>
    </source>
</evidence>
<dbReference type="EMBL" id="JAVRIC010000011">
    <property type="protein sequence ID" value="MDT0497581.1"/>
    <property type="molecule type" value="Genomic_DNA"/>
</dbReference>
<evidence type="ECO:0000313" key="8">
    <source>
        <dbReference type="Proteomes" id="UP001254608"/>
    </source>
</evidence>
<dbReference type="PANTHER" id="PTHR38101">
    <property type="entry name" value="UPF0307 PROTEIN YJGA"/>
    <property type="match status" value="1"/>
</dbReference>
<dbReference type="HAMAP" id="MF_00765">
    <property type="entry name" value="DarP"/>
    <property type="match status" value="1"/>
</dbReference>
<gene>
    <name evidence="7" type="primary">yjgA</name>
    <name evidence="5" type="synonym">darP</name>
    <name evidence="7" type="ORF">RM530_09425</name>
</gene>
<comment type="caution">
    <text evidence="7">The sequence shown here is derived from an EMBL/GenBank/DDBJ whole genome shotgun (WGS) entry which is preliminary data.</text>
</comment>
<dbReference type="InterPro" id="IPR023153">
    <property type="entry name" value="DarP_sf"/>
</dbReference>
<evidence type="ECO:0000313" key="7">
    <source>
        <dbReference type="EMBL" id="MDT0497581.1"/>
    </source>
</evidence>
<dbReference type="PIRSF" id="PIRSF016183">
    <property type="entry name" value="UCP016183"/>
    <property type="match status" value="1"/>
</dbReference>
<dbReference type="NCBIfam" id="NF003593">
    <property type="entry name" value="PRK05255.1-1"/>
    <property type="match status" value="1"/>
</dbReference>
<organism evidence="7 8">
    <name type="scientific">Banduia mediterranea</name>
    <dbReference type="NCBI Taxonomy" id="3075609"/>
    <lineage>
        <taxon>Bacteria</taxon>
        <taxon>Pseudomonadati</taxon>
        <taxon>Pseudomonadota</taxon>
        <taxon>Gammaproteobacteria</taxon>
        <taxon>Nevskiales</taxon>
        <taxon>Algiphilaceae</taxon>
        <taxon>Banduia</taxon>
    </lineage>
</organism>
<dbReference type="Gene3D" id="1.10.60.30">
    <property type="entry name" value="PSPTO4464-like domains"/>
    <property type="match status" value="2"/>
</dbReference>
<dbReference type="RefSeq" id="WP_311364973.1">
    <property type="nucleotide sequence ID" value="NZ_JAVRIC010000011.1"/>
</dbReference>
<keyword evidence="4 5" id="KW-0694">RNA-binding</keyword>
<accession>A0ABU2WJU9</accession>
<evidence type="ECO:0000256" key="5">
    <source>
        <dbReference type="HAMAP-Rule" id="MF_00765"/>
    </source>
</evidence>
<evidence type="ECO:0000256" key="4">
    <source>
        <dbReference type="ARBA" id="ARBA00022884"/>
    </source>
</evidence>
<comment type="subcellular location">
    <subcellularLocation>
        <location evidence="5">Cytoplasm</location>
    </subcellularLocation>
    <text evidence="5">Associates with late stage pre-50S ribosomal subunits.</text>
</comment>
<reference evidence="7 8" key="1">
    <citation type="submission" date="2023-09" db="EMBL/GenBank/DDBJ databases">
        <authorList>
            <person name="Rey-Velasco X."/>
        </authorList>
    </citation>
    <scope>NUCLEOTIDE SEQUENCE [LARGE SCALE GENOMIC DNA]</scope>
    <source>
        <strain evidence="7 8">W345</strain>
    </source>
</reference>
<dbReference type="CDD" id="cd16331">
    <property type="entry name" value="YjgA-like"/>
    <property type="match status" value="1"/>
</dbReference>
<evidence type="ECO:0000256" key="6">
    <source>
        <dbReference type="SAM" id="MobiDB-lite"/>
    </source>
</evidence>
<feature type="region of interest" description="Disordered" evidence="6">
    <location>
        <begin position="1"/>
        <end position="21"/>
    </location>
</feature>
<name>A0ABU2WJU9_9GAMM</name>
<evidence type="ECO:0000256" key="2">
    <source>
        <dbReference type="ARBA" id="ARBA00022517"/>
    </source>
</evidence>
<protein>
    <recommendedName>
        <fullName evidence="5">Dual-action ribosomal maturation protein DarP</fullName>
    </recommendedName>
    <alternativeName>
        <fullName evidence="5">Large ribosomal subunit assembly factor DarP</fullName>
    </alternativeName>
</protein>